<protein>
    <recommendedName>
        <fullName evidence="1">DUF3108 domain-containing protein</fullName>
    </recommendedName>
</protein>
<proteinExistence type="predicted"/>
<organism evidence="3">
    <name type="scientific">candidate division WOR-3 bacterium</name>
    <dbReference type="NCBI Taxonomy" id="2052148"/>
    <lineage>
        <taxon>Bacteria</taxon>
        <taxon>Bacteria division WOR-3</taxon>
    </lineage>
</organism>
<dbReference type="AlphaFoldDB" id="A0A7C1WIL2"/>
<evidence type="ECO:0000313" key="2">
    <source>
        <dbReference type="EMBL" id="HEA87268.1"/>
    </source>
</evidence>
<dbReference type="EMBL" id="DSTU01000007">
    <property type="protein sequence ID" value="HFJ54062.1"/>
    <property type="molecule type" value="Genomic_DNA"/>
</dbReference>
<comment type="caution">
    <text evidence="3">The sequence shown here is derived from an EMBL/GenBank/DDBJ whole genome shotgun (WGS) entry which is preliminary data.</text>
</comment>
<reference evidence="3" key="1">
    <citation type="journal article" date="2020" name="mSystems">
        <title>Genome- and Community-Level Interaction Insights into Carbon Utilization and Element Cycling Functions of Hydrothermarchaeota in Hydrothermal Sediment.</title>
        <authorList>
            <person name="Zhou Z."/>
            <person name="Liu Y."/>
            <person name="Xu W."/>
            <person name="Pan J."/>
            <person name="Luo Z.H."/>
            <person name="Li M."/>
        </authorList>
    </citation>
    <scope>NUCLEOTIDE SEQUENCE [LARGE SCALE GENOMIC DNA]</scope>
    <source>
        <strain evidence="3">SpSt-236</strain>
        <strain evidence="2">SpSt-265</strain>
        <strain evidence="4">SpSt-465</strain>
    </source>
</reference>
<evidence type="ECO:0000313" key="3">
    <source>
        <dbReference type="EMBL" id="HEE18447.1"/>
    </source>
</evidence>
<dbReference type="InterPro" id="IPR049279">
    <property type="entry name" value="DUF3108-like"/>
</dbReference>
<dbReference type="Pfam" id="PF21347">
    <property type="entry name" value="DUF3108_like"/>
    <property type="match status" value="1"/>
</dbReference>
<dbReference type="Gene3D" id="2.40.360.20">
    <property type="match status" value="1"/>
</dbReference>
<evidence type="ECO:0000313" key="4">
    <source>
        <dbReference type="EMBL" id="HFJ54062.1"/>
    </source>
</evidence>
<dbReference type="PROSITE" id="PS51257">
    <property type="entry name" value="PROKAR_LIPOPROTEIN"/>
    <property type="match status" value="1"/>
</dbReference>
<dbReference type="EMBL" id="DSKA01000199">
    <property type="protein sequence ID" value="HEE18447.1"/>
    <property type="molecule type" value="Genomic_DNA"/>
</dbReference>
<gene>
    <name evidence="3" type="ORF">ENP62_02710</name>
    <name evidence="2" type="ORF">ENP94_04565</name>
    <name evidence="4" type="ORF">ENS16_05180</name>
</gene>
<sequence length="214" mass="24116">MKRWSVSVLIISVLLLIGCDIFGTKEDYYPLTVGNSWSYRGHARVLTATDDQPDTVQTMTIQVVATGKDNLNSGEEVIELVNTTSVHMYFPFESTYTVIETTYEREAGSFVLSYESKTDSAPDTTLVLPLTKDKTWRVNEFTVVKVLQQEDVSVPAGTYRSAWKVEQTVNTGTQTFTQHWWYANNVGPVKAHWQESYGTAAYEFNLELTGATIK</sequence>
<accession>A0A7C1WIL2</accession>
<evidence type="ECO:0000259" key="1">
    <source>
        <dbReference type="Pfam" id="PF21347"/>
    </source>
</evidence>
<feature type="domain" description="DUF3108" evidence="1">
    <location>
        <begin position="145"/>
        <end position="197"/>
    </location>
</feature>
<name>A0A7C1WIL2_UNCW3</name>
<dbReference type="EMBL" id="DSLG01000004">
    <property type="protein sequence ID" value="HEA87268.1"/>
    <property type="molecule type" value="Genomic_DNA"/>
</dbReference>